<feature type="region of interest" description="Disordered" evidence="1">
    <location>
        <begin position="81"/>
        <end position="113"/>
    </location>
</feature>
<accession>A0A4S8LXW3</accession>
<dbReference type="EMBL" id="ML179221">
    <property type="protein sequence ID" value="THU94539.1"/>
    <property type="molecule type" value="Genomic_DNA"/>
</dbReference>
<sequence>MKLLLKQAEADHVTAIGGHYGNVLEAAASAENDAMMQSLLEAGTDIEPEPKSYSIELFPLYGQDESQTMPPEPLSYSIEMLPLDDSADETDNQPPETSSIGLNSAERNGDGIL</sequence>
<evidence type="ECO:0008006" key="4">
    <source>
        <dbReference type="Google" id="ProtNLM"/>
    </source>
</evidence>
<dbReference type="AlphaFoldDB" id="A0A4S8LXW3"/>
<reference evidence="2 3" key="1">
    <citation type="journal article" date="2019" name="Nat. Ecol. Evol.">
        <title>Megaphylogeny resolves global patterns of mushroom evolution.</title>
        <authorList>
            <person name="Varga T."/>
            <person name="Krizsan K."/>
            <person name="Foldi C."/>
            <person name="Dima B."/>
            <person name="Sanchez-Garcia M."/>
            <person name="Sanchez-Ramirez S."/>
            <person name="Szollosi G.J."/>
            <person name="Szarkandi J.G."/>
            <person name="Papp V."/>
            <person name="Albert L."/>
            <person name="Andreopoulos W."/>
            <person name="Angelini C."/>
            <person name="Antonin V."/>
            <person name="Barry K.W."/>
            <person name="Bougher N.L."/>
            <person name="Buchanan P."/>
            <person name="Buyck B."/>
            <person name="Bense V."/>
            <person name="Catcheside P."/>
            <person name="Chovatia M."/>
            <person name="Cooper J."/>
            <person name="Damon W."/>
            <person name="Desjardin D."/>
            <person name="Finy P."/>
            <person name="Geml J."/>
            <person name="Haridas S."/>
            <person name="Hughes K."/>
            <person name="Justo A."/>
            <person name="Karasinski D."/>
            <person name="Kautmanova I."/>
            <person name="Kiss B."/>
            <person name="Kocsube S."/>
            <person name="Kotiranta H."/>
            <person name="LaButti K.M."/>
            <person name="Lechner B.E."/>
            <person name="Liimatainen K."/>
            <person name="Lipzen A."/>
            <person name="Lukacs Z."/>
            <person name="Mihaltcheva S."/>
            <person name="Morgado L.N."/>
            <person name="Niskanen T."/>
            <person name="Noordeloos M.E."/>
            <person name="Ohm R.A."/>
            <person name="Ortiz-Santana B."/>
            <person name="Ovrebo C."/>
            <person name="Racz N."/>
            <person name="Riley R."/>
            <person name="Savchenko A."/>
            <person name="Shiryaev A."/>
            <person name="Soop K."/>
            <person name="Spirin V."/>
            <person name="Szebenyi C."/>
            <person name="Tomsovsky M."/>
            <person name="Tulloss R.E."/>
            <person name="Uehling J."/>
            <person name="Grigoriev I.V."/>
            <person name="Vagvolgyi C."/>
            <person name="Papp T."/>
            <person name="Martin F.M."/>
            <person name="Miettinen O."/>
            <person name="Hibbett D.S."/>
            <person name="Nagy L.G."/>
        </authorList>
    </citation>
    <scope>NUCLEOTIDE SEQUENCE [LARGE SCALE GENOMIC DNA]</scope>
    <source>
        <strain evidence="2 3">CBS 962.96</strain>
    </source>
</reference>
<name>A0A4S8LXW3_DENBC</name>
<proteinExistence type="predicted"/>
<dbReference type="Proteomes" id="UP000297245">
    <property type="component" value="Unassembled WGS sequence"/>
</dbReference>
<feature type="compositionally biased region" description="Polar residues" evidence="1">
    <location>
        <begin position="92"/>
        <end position="106"/>
    </location>
</feature>
<keyword evidence="3" id="KW-1185">Reference proteome</keyword>
<evidence type="ECO:0000313" key="2">
    <source>
        <dbReference type="EMBL" id="THU94539.1"/>
    </source>
</evidence>
<organism evidence="2 3">
    <name type="scientific">Dendrothele bispora (strain CBS 962.96)</name>
    <dbReference type="NCBI Taxonomy" id="1314807"/>
    <lineage>
        <taxon>Eukaryota</taxon>
        <taxon>Fungi</taxon>
        <taxon>Dikarya</taxon>
        <taxon>Basidiomycota</taxon>
        <taxon>Agaricomycotina</taxon>
        <taxon>Agaricomycetes</taxon>
        <taxon>Agaricomycetidae</taxon>
        <taxon>Agaricales</taxon>
        <taxon>Agaricales incertae sedis</taxon>
        <taxon>Dendrothele</taxon>
    </lineage>
</organism>
<evidence type="ECO:0000256" key="1">
    <source>
        <dbReference type="SAM" id="MobiDB-lite"/>
    </source>
</evidence>
<protein>
    <recommendedName>
        <fullName evidence="4">Ankyrin</fullName>
    </recommendedName>
</protein>
<gene>
    <name evidence="2" type="ORF">K435DRAFT_860417</name>
</gene>
<evidence type="ECO:0000313" key="3">
    <source>
        <dbReference type="Proteomes" id="UP000297245"/>
    </source>
</evidence>